<dbReference type="PANTHER" id="PTHR32494">
    <property type="entry name" value="ALLANTOATE DEIMINASE-RELATED"/>
    <property type="match status" value="1"/>
</dbReference>
<comment type="caution">
    <text evidence="3">The sequence shown here is derived from an EMBL/GenBank/DDBJ whole genome shotgun (WGS) entry which is preliminary data.</text>
</comment>
<dbReference type="SUPFAM" id="SSF55031">
    <property type="entry name" value="Bacterial exopeptidase dimerisation domain"/>
    <property type="match status" value="1"/>
</dbReference>
<dbReference type="Pfam" id="PF01546">
    <property type="entry name" value="Peptidase_M20"/>
    <property type="match status" value="1"/>
</dbReference>
<protein>
    <recommendedName>
        <fullName evidence="5">Peptidase M20 dimerisation domain-containing protein</fullName>
    </recommendedName>
</protein>
<comment type="similarity">
    <text evidence="1">Belongs to the peptidase M20A family.</text>
</comment>
<dbReference type="NCBIfam" id="TIGR01879">
    <property type="entry name" value="hydantase"/>
    <property type="match status" value="1"/>
</dbReference>
<sequence length="406" mass="44216">MDRLSLNNNDKKVRDWLANEAKALGCSVTVDQMGNMFIVRKGQAAKETNFAPVMMGSHLDTQPTGGRYDGILGVMAGLEVLRTLHEANFETKGPVGLVNWTNEEGARFPLVTVASSVWAGLTPLDTAWDCTEITAPAPDSDGPQTMKQELQRIGYLGDMEASYKAIPIAAHFELHIEQGPILEREGRKIGVVTGSQACHWFEIEVRGRDSHAGTTPMEARMDALLASAKMITAANAIAKAEQGLVTTGRFRALPGSVNTIAHTVQFTLDIRHVRDDVVASMVEQCRIKFAAIAKEDAELGVKVQWTTLAENTAVHFDKDCIQAIESAVDETCKREVPGAWKHMTSGATHDSCNVSRRCPTAMIFTPTKDGLSHTPVEYCKPEDCILGAQVLLGAVLRYDAARKDLV</sequence>
<dbReference type="Gene3D" id="3.30.70.360">
    <property type="match status" value="1"/>
</dbReference>
<evidence type="ECO:0008006" key="5">
    <source>
        <dbReference type="Google" id="ProtNLM"/>
    </source>
</evidence>
<dbReference type="EMBL" id="CAWUHC010000033">
    <property type="protein sequence ID" value="CAK7221016.1"/>
    <property type="molecule type" value="Genomic_DNA"/>
</dbReference>
<dbReference type="PIRSF" id="PIRSF001235">
    <property type="entry name" value="Amidase_carbamoylase"/>
    <property type="match status" value="1"/>
</dbReference>
<evidence type="ECO:0000256" key="2">
    <source>
        <dbReference type="ARBA" id="ARBA00022801"/>
    </source>
</evidence>
<dbReference type="CDD" id="cd03884">
    <property type="entry name" value="M20_bAS"/>
    <property type="match status" value="1"/>
</dbReference>
<evidence type="ECO:0000256" key="1">
    <source>
        <dbReference type="ARBA" id="ARBA00006247"/>
    </source>
</evidence>
<keyword evidence="4" id="KW-1185">Reference proteome</keyword>
<evidence type="ECO:0000313" key="3">
    <source>
        <dbReference type="EMBL" id="CAK7221016.1"/>
    </source>
</evidence>
<accession>A0ABP0BPH4</accession>
<dbReference type="SUPFAM" id="SSF53187">
    <property type="entry name" value="Zn-dependent exopeptidases"/>
    <property type="match status" value="1"/>
</dbReference>
<dbReference type="InterPro" id="IPR010158">
    <property type="entry name" value="Amidase_Cbmase"/>
</dbReference>
<keyword evidence="2" id="KW-0378">Hydrolase</keyword>
<dbReference type="InterPro" id="IPR036264">
    <property type="entry name" value="Bact_exopeptidase_dim_dom"/>
</dbReference>
<dbReference type="InterPro" id="IPR002933">
    <property type="entry name" value="Peptidase_M20"/>
</dbReference>
<reference evidence="3 4" key="1">
    <citation type="submission" date="2024-01" db="EMBL/GenBank/DDBJ databases">
        <authorList>
            <person name="Allen C."/>
            <person name="Tagirdzhanova G."/>
        </authorList>
    </citation>
    <scope>NUCLEOTIDE SEQUENCE [LARGE SCALE GENOMIC DNA]</scope>
</reference>
<dbReference type="Proteomes" id="UP001642406">
    <property type="component" value="Unassembled WGS sequence"/>
</dbReference>
<dbReference type="PANTHER" id="PTHR32494:SF5">
    <property type="entry name" value="ALLANTOATE AMIDOHYDROLASE"/>
    <property type="match status" value="1"/>
</dbReference>
<dbReference type="Gene3D" id="3.40.630.10">
    <property type="entry name" value="Zn peptidases"/>
    <property type="match status" value="1"/>
</dbReference>
<name>A0ABP0BPH4_9PEZI</name>
<organism evidence="3 4">
    <name type="scientific">Sporothrix bragantina</name>
    <dbReference type="NCBI Taxonomy" id="671064"/>
    <lineage>
        <taxon>Eukaryota</taxon>
        <taxon>Fungi</taxon>
        <taxon>Dikarya</taxon>
        <taxon>Ascomycota</taxon>
        <taxon>Pezizomycotina</taxon>
        <taxon>Sordariomycetes</taxon>
        <taxon>Sordariomycetidae</taxon>
        <taxon>Ophiostomatales</taxon>
        <taxon>Ophiostomataceae</taxon>
        <taxon>Sporothrix</taxon>
    </lineage>
</organism>
<gene>
    <name evidence="3" type="ORF">SBRCBS47491_004383</name>
</gene>
<proteinExistence type="inferred from homology"/>
<evidence type="ECO:0000313" key="4">
    <source>
        <dbReference type="Proteomes" id="UP001642406"/>
    </source>
</evidence>